<comment type="similarity">
    <text evidence="17">Belongs to the NnrD/CARKD family.</text>
</comment>
<dbReference type="GO" id="GO:0046496">
    <property type="term" value="P:nicotinamide nucleotide metabolic process"/>
    <property type="evidence" value="ECO:0007669"/>
    <property type="project" value="UniProtKB-UniRule"/>
</dbReference>
<dbReference type="PIRSF" id="PIRSF017184">
    <property type="entry name" value="Nnr"/>
    <property type="match status" value="1"/>
</dbReference>
<dbReference type="SUPFAM" id="SSF64153">
    <property type="entry name" value="YjeF N-terminal domain-like"/>
    <property type="match status" value="1"/>
</dbReference>
<feature type="binding site" evidence="17">
    <location>
        <position position="412"/>
    </location>
    <ligand>
        <name>(6S)-NADPHX</name>
        <dbReference type="ChEBI" id="CHEBI:64076"/>
    </ligand>
</feature>
<name>A0A7H9BPA2_PARPN</name>
<feature type="binding site" evidence="18">
    <location>
        <position position="62"/>
    </location>
    <ligand>
        <name>K(+)</name>
        <dbReference type="ChEBI" id="CHEBI:29103"/>
    </ligand>
</feature>
<evidence type="ECO:0000259" key="20">
    <source>
        <dbReference type="PROSITE" id="PS51383"/>
    </source>
</evidence>
<dbReference type="GO" id="GO:0110051">
    <property type="term" value="P:metabolite repair"/>
    <property type="evidence" value="ECO:0007669"/>
    <property type="project" value="TreeGrafter"/>
</dbReference>
<evidence type="ECO:0000256" key="5">
    <source>
        <dbReference type="ARBA" id="ARBA00022723"/>
    </source>
</evidence>
<evidence type="ECO:0000256" key="6">
    <source>
        <dbReference type="ARBA" id="ARBA00022741"/>
    </source>
</evidence>
<dbReference type="EMBL" id="CP058689">
    <property type="protein sequence ID" value="QLH12916.1"/>
    <property type="molecule type" value="Genomic_DNA"/>
</dbReference>
<evidence type="ECO:0000259" key="21">
    <source>
        <dbReference type="PROSITE" id="PS51385"/>
    </source>
</evidence>
<evidence type="ECO:0000256" key="12">
    <source>
        <dbReference type="ARBA" id="ARBA00023239"/>
    </source>
</evidence>
<comment type="cofactor">
    <cofactor evidence="18 19">
        <name>K(+)</name>
        <dbReference type="ChEBI" id="CHEBI:29103"/>
    </cofactor>
    <text evidence="18 19">Binds 1 potassium ion per subunit.</text>
</comment>
<comment type="function">
    <text evidence="14 19">Bifunctional enzyme that catalyzes the epimerization of the S- and R-forms of NAD(P)HX and the dehydration of the S-form of NAD(P)HX at the expense of ADP, which is converted to AMP. This allows the repair of both epimers of NAD(P)HX, a damaged form of NAD(P)H that is a result of enzymatic or heat-dependent hydration.</text>
</comment>
<dbReference type="PANTHER" id="PTHR12592:SF0">
    <property type="entry name" value="ATP-DEPENDENT (S)-NAD(P)H-HYDRATE DEHYDRATASE"/>
    <property type="match status" value="1"/>
</dbReference>
<evidence type="ECO:0000256" key="17">
    <source>
        <dbReference type="HAMAP-Rule" id="MF_01965"/>
    </source>
</evidence>
<dbReference type="RefSeq" id="WP_024843760.1">
    <property type="nucleotide sequence ID" value="NZ_CP038206.1"/>
</dbReference>
<dbReference type="InterPro" id="IPR030677">
    <property type="entry name" value="Nnr"/>
</dbReference>
<dbReference type="AlphaFoldDB" id="A0A7H9BPA2"/>
<dbReference type="Gene3D" id="3.40.1190.20">
    <property type="match status" value="1"/>
</dbReference>
<comment type="cofactor">
    <cofactor evidence="17">
        <name>Mg(2+)</name>
        <dbReference type="ChEBI" id="CHEBI:18420"/>
    </cofactor>
</comment>
<dbReference type="InterPro" id="IPR036652">
    <property type="entry name" value="YjeF_N_dom_sf"/>
</dbReference>
<comment type="catalytic activity">
    <reaction evidence="1 18 19">
        <text>(6R)-NADHX = (6S)-NADHX</text>
        <dbReference type="Rhea" id="RHEA:32215"/>
        <dbReference type="ChEBI" id="CHEBI:64074"/>
        <dbReference type="ChEBI" id="CHEBI:64075"/>
        <dbReference type="EC" id="5.1.99.6"/>
    </reaction>
</comment>
<dbReference type="PANTHER" id="PTHR12592">
    <property type="entry name" value="ATP-DEPENDENT (S)-NAD(P)H-HYDRATE DEHYDRATASE FAMILY MEMBER"/>
    <property type="match status" value="1"/>
</dbReference>
<feature type="domain" description="YjeF C-terminal" evidence="20">
    <location>
        <begin position="265"/>
        <end position="574"/>
    </location>
</feature>
<dbReference type="InterPro" id="IPR017953">
    <property type="entry name" value="Carbohydrate_kinase_pred_CS"/>
</dbReference>
<dbReference type="Pfam" id="PF03853">
    <property type="entry name" value="YjeF_N"/>
    <property type="match status" value="1"/>
</dbReference>
<dbReference type="GO" id="GO:0005524">
    <property type="term" value="F:ATP binding"/>
    <property type="evidence" value="ECO:0007669"/>
    <property type="project" value="UniProtKB-UniRule"/>
</dbReference>
<evidence type="ECO:0000256" key="19">
    <source>
        <dbReference type="PIRNR" id="PIRNR017184"/>
    </source>
</evidence>
<comment type="subunit">
    <text evidence="17">Homotetramer.</text>
</comment>
<keyword evidence="12 17" id="KW-0456">Lyase</keyword>
<comment type="catalytic activity">
    <reaction evidence="2 18 19">
        <text>(6R)-NADPHX = (6S)-NADPHX</text>
        <dbReference type="Rhea" id="RHEA:32227"/>
        <dbReference type="ChEBI" id="CHEBI:64076"/>
        <dbReference type="ChEBI" id="CHEBI:64077"/>
        <dbReference type="EC" id="5.1.99.6"/>
    </reaction>
</comment>
<dbReference type="Gene3D" id="3.40.50.10260">
    <property type="entry name" value="YjeF N-terminal domain"/>
    <property type="match status" value="1"/>
</dbReference>
<dbReference type="HAMAP" id="MF_01965">
    <property type="entry name" value="NADHX_dehydratase"/>
    <property type="match status" value="1"/>
</dbReference>
<evidence type="ECO:0000256" key="1">
    <source>
        <dbReference type="ARBA" id="ARBA00000013"/>
    </source>
</evidence>
<proteinExistence type="inferred from homology"/>
<evidence type="ECO:0000256" key="18">
    <source>
        <dbReference type="HAMAP-Rule" id="MF_01966"/>
    </source>
</evidence>
<feature type="binding site" evidence="18">
    <location>
        <begin position="61"/>
        <end position="65"/>
    </location>
    <ligand>
        <name>(6S)-NADPHX</name>
        <dbReference type="ChEBI" id="CHEBI:64076"/>
    </ligand>
</feature>
<keyword evidence="5 18" id="KW-0479">Metal-binding</keyword>
<dbReference type="CDD" id="cd01171">
    <property type="entry name" value="YXKO-related"/>
    <property type="match status" value="1"/>
</dbReference>
<comment type="function">
    <text evidence="18">Catalyzes the epimerization of the S- and R-forms of NAD(P)HX, a damaged form of NAD(P)H that is a result of enzymatic or heat-dependent hydration. This is a prerequisite for the S-specific NAD(P)H-hydrate dehydratase to allow the repair of both epimers of NAD(P)HX.</text>
</comment>
<feature type="domain" description="YjeF N-terminal" evidence="21">
    <location>
        <begin position="13"/>
        <end position="229"/>
    </location>
</feature>
<sequence length="576" mass="59986">MLHGTEILTTAQMRAIESAAMASGQVTGAELMERAGRAVAGQIRLRWARPGLVAVLCGPGNNGGDGYVVARLLHQAGWQVRVLGMESRPGPDAARMKAEWQALGPVLPLTRDALRAGPDADVYVDAVFGTGLTRPPEGEIAAILDYLGGSGGDWAFFRERLVAVDCPSGLCLDSGAFPGRPREPGDFDLRARLTVAFDSPKPGHLLERGPECCGELVIADIGLAAWRIRQPNEGATPSSITRFPAVEALWPGFAVPDSRRYPMAARRQASWLRKQEAGSGHKFSHGHALIVAGGPARGGAARLSARAALRIGAGLVTLAPPAEALPEHAGPPDALMRRGVDDAAALRDMLADPRVNALCIGPGCGVERAAALLPAILGAGRATVLDADALTALSRDPGLMALLHENCVLTPHAGEFGRVFPDLAERLEHPRPPAAGGRDQASDPARMARRLAELAAYREALAKMRGPLYSRLDAARDAAARCGAVVLLKGPDTVIAAPDGRARIHSAFDVPWLATAGAGDVLAGIIAGLLARGLPALDAASLGTLVHARAARHVGPGLIADDLPEALPAVLRRPGG</sequence>
<evidence type="ECO:0000313" key="23">
    <source>
        <dbReference type="Proteomes" id="UP000509322"/>
    </source>
</evidence>
<dbReference type="EC" id="4.2.1.136" evidence="19"/>
<gene>
    <name evidence="17" type="primary">nnrD</name>
    <name evidence="18" type="synonym">nnrE</name>
    <name evidence="22" type="ORF">HYQ43_00945</name>
</gene>
<accession>A0A7H9BPA2</accession>
<feature type="binding site" evidence="18">
    <location>
        <position position="168"/>
    </location>
    <ligand>
        <name>K(+)</name>
        <dbReference type="ChEBI" id="CHEBI:29103"/>
    </ligand>
</feature>
<feature type="binding site" evidence="17">
    <location>
        <position position="519"/>
    </location>
    <ligand>
        <name>AMP</name>
        <dbReference type="ChEBI" id="CHEBI:456215"/>
    </ligand>
</feature>
<reference evidence="22 23" key="1">
    <citation type="submission" date="2020-07" db="EMBL/GenBank/DDBJ databases">
        <title>The complete genome of Paracoccus pantotrophus ACCC 10489.</title>
        <authorList>
            <person name="Si Y."/>
        </authorList>
    </citation>
    <scope>NUCLEOTIDE SEQUENCE [LARGE SCALE GENOMIC DNA]</scope>
    <source>
        <strain evidence="22 23">ACCC10489</strain>
    </source>
</reference>
<feature type="binding site" evidence="18">
    <location>
        <begin position="129"/>
        <end position="135"/>
    </location>
    <ligand>
        <name>(6S)-NADPHX</name>
        <dbReference type="ChEBI" id="CHEBI:64076"/>
    </ligand>
</feature>
<evidence type="ECO:0000256" key="14">
    <source>
        <dbReference type="ARBA" id="ARBA00025153"/>
    </source>
</evidence>
<keyword evidence="8 17" id="KW-0521">NADP</keyword>
<evidence type="ECO:0000256" key="16">
    <source>
        <dbReference type="ARBA" id="ARBA00049209"/>
    </source>
</evidence>
<organism evidence="22 23">
    <name type="scientific">Paracoccus pantotrophus</name>
    <name type="common">Thiosphaera pantotropha</name>
    <dbReference type="NCBI Taxonomy" id="82367"/>
    <lineage>
        <taxon>Bacteria</taxon>
        <taxon>Pseudomonadati</taxon>
        <taxon>Pseudomonadota</taxon>
        <taxon>Alphaproteobacteria</taxon>
        <taxon>Rhodobacterales</taxon>
        <taxon>Paracoccaceae</taxon>
        <taxon>Paracoccus</taxon>
    </lineage>
</organism>
<keyword evidence="6 17" id="KW-0547">Nucleotide-binding</keyword>
<evidence type="ECO:0000256" key="2">
    <source>
        <dbReference type="ARBA" id="ARBA00000909"/>
    </source>
</evidence>
<comment type="catalytic activity">
    <reaction evidence="16 17 19">
        <text>(6S)-NADPHX + ADP = AMP + phosphate + NADPH + H(+)</text>
        <dbReference type="Rhea" id="RHEA:32235"/>
        <dbReference type="ChEBI" id="CHEBI:15378"/>
        <dbReference type="ChEBI" id="CHEBI:43474"/>
        <dbReference type="ChEBI" id="CHEBI:57783"/>
        <dbReference type="ChEBI" id="CHEBI:64076"/>
        <dbReference type="ChEBI" id="CHEBI:456215"/>
        <dbReference type="ChEBI" id="CHEBI:456216"/>
        <dbReference type="EC" id="4.2.1.136"/>
    </reaction>
</comment>
<dbReference type="PROSITE" id="PS01050">
    <property type="entry name" value="YJEF_C_2"/>
    <property type="match status" value="1"/>
</dbReference>
<protein>
    <recommendedName>
        <fullName evidence="19">Bifunctional NAD(P)H-hydrate repair enzyme</fullName>
    </recommendedName>
    <alternativeName>
        <fullName evidence="19">Nicotinamide nucleotide repair protein</fullName>
    </alternativeName>
    <domain>
        <recommendedName>
            <fullName evidence="19">ADP-dependent (S)-NAD(P)H-hydrate dehydratase</fullName>
            <ecNumber evidence="19">4.2.1.136</ecNumber>
        </recommendedName>
        <alternativeName>
            <fullName evidence="19">ADP-dependent NAD(P)HX dehydratase</fullName>
        </alternativeName>
    </domain>
    <domain>
        <recommendedName>
            <fullName evidence="19">NAD(P)H-hydrate epimerase</fullName>
            <ecNumber evidence="19">5.1.99.6</ecNumber>
        </recommendedName>
    </domain>
</protein>
<dbReference type="Proteomes" id="UP000509322">
    <property type="component" value="Chromosome 1"/>
</dbReference>
<evidence type="ECO:0000256" key="9">
    <source>
        <dbReference type="ARBA" id="ARBA00022958"/>
    </source>
</evidence>
<comment type="catalytic activity">
    <reaction evidence="15 17 19">
        <text>(6S)-NADHX + ADP = AMP + phosphate + NADH + H(+)</text>
        <dbReference type="Rhea" id="RHEA:32223"/>
        <dbReference type="ChEBI" id="CHEBI:15378"/>
        <dbReference type="ChEBI" id="CHEBI:43474"/>
        <dbReference type="ChEBI" id="CHEBI:57945"/>
        <dbReference type="ChEBI" id="CHEBI:64074"/>
        <dbReference type="ChEBI" id="CHEBI:456215"/>
        <dbReference type="ChEBI" id="CHEBI:456216"/>
        <dbReference type="EC" id="4.2.1.136"/>
    </reaction>
</comment>
<comment type="similarity">
    <text evidence="18">Belongs to the NnrE/AIBP family.</text>
</comment>
<evidence type="ECO:0000256" key="15">
    <source>
        <dbReference type="ARBA" id="ARBA00048238"/>
    </source>
</evidence>
<dbReference type="PROSITE" id="PS51385">
    <property type="entry name" value="YJEF_N"/>
    <property type="match status" value="1"/>
</dbReference>
<keyword evidence="10 17" id="KW-0520">NAD</keyword>
<evidence type="ECO:0000256" key="11">
    <source>
        <dbReference type="ARBA" id="ARBA00023235"/>
    </source>
</evidence>
<dbReference type="InterPro" id="IPR029056">
    <property type="entry name" value="Ribokinase-like"/>
</dbReference>
<keyword evidence="11 18" id="KW-0413">Isomerase</keyword>
<evidence type="ECO:0000256" key="3">
    <source>
        <dbReference type="ARBA" id="ARBA00006001"/>
    </source>
</evidence>
<dbReference type="NCBIfam" id="TIGR00197">
    <property type="entry name" value="yjeF_nterm"/>
    <property type="match status" value="1"/>
</dbReference>
<comment type="similarity">
    <text evidence="4 19">In the C-terminal section; belongs to the NnrD/CARKD family.</text>
</comment>
<evidence type="ECO:0000256" key="4">
    <source>
        <dbReference type="ARBA" id="ARBA00009524"/>
    </source>
</evidence>
<keyword evidence="7 17" id="KW-0067">ATP-binding</keyword>
<dbReference type="GO" id="GO:0046872">
    <property type="term" value="F:metal ion binding"/>
    <property type="evidence" value="ECO:0007669"/>
    <property type="project" value="UniProtKB-UniRule"/>
</dbReference>
<dbReference type="GO" id="GO:0052855">
    <property type="term" value="F:ADP-dependent NAD(P)H-hydrate dehydratase activity"/>
    <property type="evidence" value="ECO:0007669"/>
    <property type="project" value="UniProtKB-UniRule"/>
</dbReference>
<feature type="binding site" evidence="17">
    <location>
        <begin position="489"/>
        <end position="493"/>
    </location>
    <ligand>
        <name>AMP</name>
        <dbReference type="ChEBI" id="CHEBI:456215"/>
    </ligand>
</feature>
<keyword evidence="9 18" id="KW-0630">Potassium</keyword>
<evidence type="ECO:0000256" key="10">
    <source>
        <dbReference type="ARBA" id="ARBA00023027"/>
    </source>
</evidence>
<comment type="function">
    <text evidence="17">Catalyzes the dehydration of the S-form of NAD(P)HX at the expense of ADP, which is converted to AMP. Together with NAD(P)HX epimerase, which catalyzes the epimerization of the S- and R-forms, the enzyme allows the repair of both epimers of NAD(P)HX, a damaged form of NAD(P)H that is a result of enzymatic or heat-dependent hydration.</text>
</comment>
<comment type="caution">
    <text evidence="18">Lacks conserved residue(s) required for the propagation of feature annotation.</text>
</comment>
<dbReference type="GO" id="GO:0052856">
    <property type="term" value="F:NAD(P)HX epimerase activity"/>
    <property type="evidence" value="ECO:0007669"/>
    <property type="project" value="UniProtKB-UniRule"/>
</dbReference>
<dbReference type="SUPFAM" id="SSF53613">
    <property type="entry name" value="Ribokinase-like"/>
    <property type="match status" value="1"/>
</dbReference>
<feature type="binding site" evidence="17">
    <location>
        <position position="300"/>
    </location>
    <ligand>
        <name>(6S)-NADPHX</name>
        <dbReference type="ChEBI" id="CHEBI:64076"/>
    </ligand>
</feature>
<evidence type="ECO:0000313" key="22">
    <source>
        <dbReference type="EMBL" id="QLH12916.1"/>
    </source>
</evidence>
<dbReference type="PROSITE" id="PS51383">
    <property type="entry name" value="YJEF_C_3"/>
    <property type="match status" value="1"/>
</dbReference>
<evidence type="ECO:0000256" key="8">
    <source>
        <dbReference type="ARBA" id="ARBA00022857"/>
    </source>
</evidence>
<dbReference type="EC" id="5.1.99.6" evidence="19"/>
<feature type="binding site" evidence="17">
    <location>
        <position position="363"/>
    </location>
    <ligand>
        <name>(6S)-NADPHX</name>
        <dbReference type="ChEBI" id="CHEBI:64076"/>
    </ligand>
</feature>
<evidence type="ECO:0000256" key="13">
    <source>
        <dbReference type="ARBA" id="ARBA00023268"/>
    </source>
</evidence>
<feature type="binding site" evidence="17">
    <location>
        <position position="520"/>
    </location>
    <ligand>
        <name>(6S)-NADPHX</name>
        <dbReference type="ChEBI" id="CHEBI:64076"/>
    </ligand>
</feature>
<feature type="binding site" evidence="18">
    <location>
        <position position="125"/>
    </location>
    <ligand>
        <name>K(+)</name>
        <dbReference type="ChEBI" id="CHEBI:29103"/>
    </ligand>
</feature>
<evidence type="ECO:0000256" key="7">
    <source>
        <dbReference type="ARBA" id="ARBA00022840"/>
    </source>
</evidence>
<dbReference type="InterPro" id="IPR000631">
    <property type="entry name" value="CARKD"/>
</dbReference>
<dbReference type="InterPro" id="IPR004443">
    <property type="entry name" value="YjeF_N_dom"/>
</dbReference>
<dbReference type="HAMAP" id="MF_01966">
    <property type="entry name" value="NADHX_epimerase"/>
    <property type="match status" value="1"/>
</dbReference>
<comment type="similarity">
    <text evidence="3 19">In the N-terminal section; belongs to the NnrE/AIBP family.</text>
</comment>
<keyword evidence="13" id="KW-0511">Multifunctional enzyme</keyword>
<feature type="binding site" evidence="18">
    <location>
        <position position="165"/>
    </location>
    <ligand>
        <name>(6S)-NADPHX</name>
        <dbReference type="ChEBI" id="CHEBI:64076"/>
    </ligand>
</feature>
<dbReference type="Pfam" id="PF01256">
    <property type="entry name" value="Carb_kinase"/>
    <property type="match status" value="1"/>
</dbReference>